<dbReference type="AlphaFoldDB" id="A0A6I3KID6"/>
<evidence type="ECO:0000256" key="1">
    <source>
        <dbReference type="SAM" id="Phobius"/>
    </source>
</evidence>
<feature type="transmembrane region" description="Helical" evidence="1">
    <location>
        <begin position="27"/>
        <end position="56"/>
    </location>
</feature>
<dbReference type="EMBL" id="WMBQ01000001">
    <property type="protein sequence ID" value="MTD94218.1"/>
    <property type="molecule type" value="Genomic_DNA"/>
</dbReference>
<sequence>MEPDQTVPATEQRKSSFGDTAIWMRGLYMLLLVLAFGVAQMLLCVTTIAQFLWLLFSGEPNVQLTHFGRSLARWLADTALFLTGATDVKPFPWAPWPPAS</sequence>
<reference evidence="2 3" key="1">
    <citation type="submission" date="2019-11" db="EMBL/GenBank/DDBJ databases">
        <title>Identification of a novel strain.</title>
        <authorList>
            <person name="Xu Q."/>
            <person name="Wang G."/>
        </authorList>
    </citation>
    <scope>NUCLEOTIDE SEQUENCE [LARGE SCALE GENOMIC DNA]</scope>
    <source>
        <strain evidence="3">xq</strain>
    </source>
</reference>
<organism evidence="2 3">
    <name type="scientific">Hyphomicrobium album</name>
    <dbReference type="NCBI Taxonomy" id="2665159"/>
    <lineage>
        <taxon>Bacteria</taxon>
        <taxon>Pseudomonadati</taxon>
        <taxon>Pseudomonadota</taxon>
        <taxon>Alphaproteobacteria</taxon>
        <taxon>Hyphomicrobiales</taxon>
        <taxon>Hyphomicrobiaceae</taxon>
        <taxon>Hyphomicrobium</taxon>
    </lineage>
</organism>
<dbReference type="Pfam" id="PF14333">
    <property type="entry name" value="DUF4389"/>
    <property type="match status" value="1"/>
</dbReference>
<keyword evidence="1" id="KW-0812">Transmembrane</keyword>
<proteinExistence type="predicted"/>
<dbReference type="InterPro" id="IPR025498">
    <property type="entry name" value="DUF4389"/>
</dbReference>
<dbReference type="Proteomes" id="UP000440694">
    <property type="component" value="Unassembled WGS sequence"/>
</dbReference>
<keyword evidence="1" id="KW-0472">Membrane</keyword>
<evidence type="ECO:0000313" key="2">
    <source>
        <dbReference type="EMBL" id="MTD94218.1"/>
    </source>
</evidence>
<protein>
    <submittedName>
        <fullName evidence="2">DUF4389 domain-containing protein</fullName>
    </submittedName>
</protein>
<accession>A0A6I3KID6</accession>
<keyword evidence="1" id="KW-1133">Transmembrane helix</keyword>
<name>A0A6I3KID6_9HYPH</name>
<dbReference type="RefSeq" id="WP_154738672.1">
    <property type="nucleotide sequence ID" value="NZ_WMBQ01000001.1"/>
</dbReference>
<keyword evidence="3" id="KW-1185">Reference proteome</keyword>
<gene>
    <name evidence="2" type="ORF">GIW81_07700</name>
</gene>
<evidence type="ECO:0000313" key="3">
    <source>
        <dbReference type="Proteomes" id="UP000440694"/>
    </source>
</evidence>
<comment type="caution">
    <text evidence="2">The sequence shown here is derived from an EMBL/GenBank/DDBJ whole genome shotgun (WGS) entry which is preliminary data.</text>
</comment>